<evidence type="ECO:0000313" key="2">
    <source>
        <dbReference type="EMBL" id="JAI03327.1"/>
    </source>
</evidence>
<reference evidence="2" key="1">
    <citation type="submission" date="2014-11" db="EMBL/GenBank/DDBJ databases">
        <authorList>
            <person name="Amaro Gonzalez C."/>
        </authorList>
    </citation>
    <scope>NUCLEOTIDE SEQUENCE</scope>
</reference>
<feature type="region of interest" description="Disordered" evidence="1">
    <location>
        <begin position="1"/>
        <end position="22"/>
    </location>
</feature>
<protein>
    <submittedName>
        <fullName evidence="2">Uncharacterized protein</fullName>
    </submittedName>
</protein>
<evidence type="ECO:0000256" key="1">
    <source>
        <dbReference type="SAM" id="MobiDB-lite"/>
    </source>
</evidence>
<dbReference type="EMBL" id="GBXM01005251">
    <property type="protein sequence ID" value="JAI03327.1"/>
    <property type="molecule type" value="Transcribed_RNA"/>
</dbReference>
<accession>A0A0E9XLP8</accession>
<organism evidence="2">
    <name type="scientific">Anguilla anguilla</name>
    <name type="common">European freshwater eel</name>
    <name type="synonym">Muraena anguilla</name>
    <dbReference type="NCBI Taxonomy" id="7936"/>
    <lineage>
        <taxon>Eukaryota</taxon>
        <taxon>Metazoa</taxon>
        <taxon>Chordata</taxon>
        <taxon>Craniata</taxon>
        <taxon>Vertebrata</taxon>
        <taxon>Euteleostomi</taxon>
        <taxon>Actinopterygii</taxon>
        <taxon>Neopterygii</taxon>
        <taxon>Teleostei</taxon>
        <taxon>Anguilliformes</taxon>
        <taxon>Anguillidae</taxon>
        <taxon>Anguilla</taxon>
    </lineage>
</organism>
<proteinExistence type="predicted"/>
<sequence length="44" mass="4958">MALTHTAVSLTGSSCSHKPSDSVPHRHHIHLNTIYIQFLIQYSK</sequence>
<dbReference type="AlphaFoldDB" id="A0A0E9XLP8"/>
<name>A0A0E9XLP8_ANGAN</name>
<reference evidence="2" key="2">
    <citation type="journal article" date="2015" name="Fish Shellfish Immunol.">
        <title>Early steps in the European eel (Anguilla anguilla)-Vibrio vulnificus interaction in the gills: Role of the RtxA13 toxin.</title>
        <authorList>
            <person name="Callol A."/>
            <person name="Pajuelo D."/>
            <person name="Ebbesson L."/>
            <person name="Teles M."/>
            <person name="MacKenzie S."/>
            <person name="Amaro C."/>
        </authorList>
    </citation>
    <scope>NUCLEOTIDE SEQUENCE</scope>
</reference>
<feature type="compositionally biased region" description="Polar residues" evidence="1">
    <location>
        <begin position="1"/>
        <end position="17"/>
    </location>
</feature>